<reference evidence="1 2" key="1">
    <citation type="submission" date="2018-11" db="EMBL/GenBank/DDBJ databases">
        <title>Complete genome sequence of Paenibacillus baekrokdamisoli strain KCTC 33723.</title>
        <authorList>
            <person name="Kang S.W."/>
            <person name="Lee K.C."/>
            <person name="Kim K.K."/>
            <person name="Kim J.S."/>
            <person name="Kim D.S."/>
            <person name="Ko S.H."/>
            <person name="Yang S.H."/>
            <person name="Lee J.S."/>
        </authorList>
    </citation>
    <scope>NUCLEOTIDE SEQUENCE [LARGE SCALE GENOMIC DNA]</scope>
    <source>
        <strain evidence="1 2">KCTC 33723</strain>
    </source>
</reference>
<dbReference type="Proteomes" id="UP000275368">
    <property type="component" value="Chromosome"/>
</dbReference>
<accession>A0A3G9J9Z5</accession>
<keyword evidence="2" id="KW-1185">Reference proteome</keyword>
<dbReference type="OrthoDB" id="2628123at2"/>
<proteinExistence type="predicted"/>
<protein>
    <submittedName>
        <fullName evidence="1">Uncharacterized protein</fullName>
    </submittedName>
</protein>
<dbReference type="EMBL" id="AP019308">
    <property type="protein sequence ID" value="BBH19799.1"/>
    <property type="molecule type" value="Genomic_DNA"/>
</dbReference>
<gene>
    <name evidence="1" type="ORF">Back11_11440</name>
</gene>
<evidence type="ECO:0000313" key="2">
    <source>
        <dbReference type="Proteomes" id="UP000275368"/>
    </source>
</evidence>
<organism evidence="1 2">
    <name type="scientific">Paenibacillus baekrokdamisoli</name>
    <dbReference type="NCBI Taxonomy" id="1712516"/>
    <lineage>
        <taxon>Bacteria</taxon>
        <taxon>Bacillati</taxon>
        <taxon>Bacillota</taxon>
        <taxon>Bacilli</taxon>
        <taxon>Bacillales</taxon>
        <taxon>Paenibacillaceae</taxon>
        <taxon>Paenibacillus</taxon>
    </lineage>
</organism>
<sequence length="85" mass="9778">MNRLYIIVQTNKSEFNDQQMITRNSEREVIGHAGSLAMRGGLEDDIEIDRIFSVNEYGSVDHHEIEFEKGKLILKTLPTQTLKTN</sequence>
<dbReference type="RefSeq" id="WP_125654407.1">
    <property type="nucleotide sequence ID" value="NZ_AP019308.1"/>
</dbReference>
<dbReference type="AlphaFoldDB" id="A0A3G9J9Z5"/>
<evidence type="ECO:0000313" key="1">
    <source>
        <dbReference type="EMBL" id="BBH19799.1"/>
    </source>
</evidence>
<name>A0A3G9J9Z5_9BACL</name>
<dbReference type="KEGG" id="pbk:Back11_11440"/>